<comment type="caution">
    <text evidence="7">The sequence shown here is derived from an EMBL/GenBank/DDBJ whole genome shotgun (WGS) entry which is preliminary data.</text>
</comment>
<sequence>MTRSWMLQDDRQSLLLVSTSEGLPQIVYWGPPIAADEVEVIARATQRDVTGGMLDRNPDLSICPEESASFPGQPGLLARNPQGKPLRPRFRFTEDWFQGTSLSLTYRDEVLGLTYWSEFGLDSATGMVTARAYLEAEELTVVDWFAAPVFPVSEAGTEMIDFAGRWCGEMRTQRVPWSAGIRSREGRTGRTGHENLPLIYLPEAGATNTQGRAEAFHYGWSGGHRMVAEELPDGRRQVQFGHTFQSESAARRRFETATLFACRSDYGLNGCAVVFQRYLRDRVVPWPNPARPRPVHYNCWEAVYFGHSMERLGDIATRAADLGAERFVLDDGWFGRRDNDTSSLGDWWIDRRKWPDGLGPLITHVKKLGMTFGIWFEPEMVNPDSELYRNHRDWALGRTDQVLGRGQMVLDMGREEVRNYLFEAMSGILSEHDIEYVKWDHNRVLPQPDASQVRGTYALIDKLRAAHPEVEFESCASGGGRIDFGILGRMHRIWLSDSNDALERLRIQHEASLLLPLAVSGSHVGPRHSHTSGRVHDIRFRAWVAAQRHMGFEMDPAELTVKEAEVLRDAIAWWKENRDWMTKADILRLDSSDPALVAEAQVAHGGERFVVFAGQAAASSQILPRPLRLAGLEPGARYRVSLRNAADSLPNLSRGSPALKEGPLELSGQYLMGQGVCLPWSFPEHMWVLEGRRI</sequence>
<dbReference type="FunFam" id="3.20.20.70:FF:000118">
    <property type="entry name" value="Alpha-galactosidase"/>
    <property type="match status" value="1"/>
</dbReference>
<evidence type="ECO:0000256" key="4">
    <source>
        <dbReference type="ARBA" id="ARBA00023295"/>
    </source>
</evidence>
<organism evidence="7 8">
    <name type="scientific">Histidinibacterium aquaticum</name>
    <dbReference type="NCBI Taxonomy" id="2613962"/>
    <lineage>
        <taxon>Bacteria</taxon>
        <taxon>Pseudomonadati</taxon>
        <taxon>Pseudomonadota</taxon>
        <taxon>Alphaproteobacteria</taxon>
        <taxon>Rhodobacterales</taxon>
        <taxon>Paracoccaceae</taxon>
        <taxon>Histidinibacterium</taxon>
    </lineage>
</organism>
<dbReference type="Pfam" id="PF02065">
    <property type="entry name" value="Melibiase"/>
    <property type="match status" value="1"/>
</dbReference>
<name>A0A5J5GD88_9RHOB</name>
<dbReference type="InterPro" id="IPR031704">
    <property type="entry name" value="Glyco_hydro_36_N"/>
</dbReference>
<dbReference type="PANTHER" id="PTHR43053:SF3">
    <property type="entry name" value="ALPHA-GALACTOSIDASE C-RELATED"/>
    <property type="match status" value="1"/>
</dbReference>
<protein>
    <recommendedName>
        <fullName evidence="2">alpha-galactosidase</fullName>
        <ecNumber evidence="2">3.2.1.22</ecNumber>
    </recommendedName>
</protein>
<dbReference type="InterPro" id="IPR002252">
    <property type="entry name" value="Glyco_hydro_36"/>
</dbReference>
<evidence type="ECO:0000256" key="3">
    <source>
        <dbReference type="ARBA" id="ARBA00022801"/>
    </source>
</evidence>
<proteinExistence type="predicted"/>
<dbReference type="Pfam" id="PF16875">
    <property type="entry name" value="Glyco_hydro_36N"/>
    <property type="match status" value="1"/>
</dbReference>
<evidence type="ECO:0000313" key="8">
    <source>
        <dbReference type="Proteomes" id="UP000326554"/>
    </source>
</evidence>
<evidence type="ECO:0000259" key="6">
    <source>
        <dbReference type="Pfam" id="PF16875"/>
    </source>
</evidence>
<evidence type="ECO:0000313" key="7">
    <source>
        <dbReference type="EMBL" id="KAA9005742.1"/>
    </source>
</evidence>
<feature type="domain" description="Glycosyl hydrolase family 36 N-terminal" evidence="6">
    <location>
        <begin position="22"/>
        <end position="243"/>
    </location>
</feature>
<dbReference type="InterPro" id="IPR013780">
    <property type="entry name" value="Glyco_hydro_b"/>
</dbReference>
<evidence type="ECO:0000256" key="1">
    <source>
        <dbReference type="ARBA" id="ARBA00001255"/>
    </source>
</evidence>
<dbReference type="InterPro" id="IPR050985">
    <property type="entry name" value="Alpha-glycosidase_related"/>
</dbReference>
<comment type="catalytic activity">
    <reaction evidence="1">
        <text>Hydrolysis of terminal, non-reducing alpha-D-galactose residues in alpha-D-galactosides, including galactose oligosaccharides, galactomannans and galactolipids.</text>
        <dbReference type="EC" id="3.2.1.22"/>
    </reaction>
</comment>
<dbReference type="Proteomes" id="UP000326554">
    <property type="component" value="Unassembled WGS sequence"/>
</dbReference>
<dbReference type="AlphaFoldDB" id="A0A5J5GD88"/>
<dbReference type="EC" id="3.2.1.22" evidence="2"/>
<dbReference type="InterPro" id="IPR038417">
    <property type="entry name" value="Alpga-gal_N_sf"/>
</dbReference>
<gene>
    <name evidence="7" type="ORF">F3S47_17755</name>
</gene>
<dbReference type="Gene3D" id="2.60.40.1180">
    <property type="entry name" value="Golgi alpha-mannosidase II"/>
    <property type="match status" value="1"/>
</dbReference>
<keyword evidence="3" id="KW-0378">Hydrolase</keyword>
<dbReference type="GO" id="GO:0004557">
    <property type="term" value="F:alpha-galactosidase activity"/>
    <property type="evidence" value="ECO:0007669"/>
    <property type="project" value="UniProtKB-EC"/>
</dbReference>
<dbReference type="PANTHER" id="PTHR43053">
    <property type="entry name" value="GLYCOSIDASE FAMILY 31"/>
    <property type="match status" value="1"/>
</dbReference>
<evidence type="ECO:0000259" key="5">
    <source>
        <dbReference type="Pfam" id="PF16874"/>
    </source>
</evidence>
<dbReference type="EMBL" id="VYQE01000006">
    <property type="protein sequence ID" value="KAA9005742.1"/>
    <property type="molecule type" value="Genomic_DNA"/>
</dbReference>
<dbReference type="GO" id="GO:0016052">
    <property type="term" value="P:carbohydrate catabolic process"/>
    <property type="evidence" value="ECO:0007669"/>
    <property type="project" value="InterPro"/>
</dbReference>
<feature type="domain" description="Glycosyl hydrolase family 36 C-terminal" evidence="5">
    <location>
        <begin position="602"/>
        <end position="680"/>
    </location>
</feature>
<dbReference type="Gene3D" id="3.20.20.70">
    <property type="entry name" value="Aldolase class I"/>
    <property type="match status" value="1"/>
</dbReference>
<dbReference type="InterPro" id="IPR031705">
    <property type="entry name" value="Glyco_hydro_36_C"/>
</dbReference>
<reference evidence="7 8" key="1">
    <citation type="submission" date="2019-09" db="EMBL/GenBank/DDBJ databases">
        <authorList>
            <person name="Park J.-S."/>
            <person name="Choi H.-J."/>
        </authorList>
    </citation>
    <scope>NUCLEOTIDE SEQUENCE [LARGE SCALE GENOMIC DNA]</scope>
    <source>
        <strain evidence="7 8">176SS1-4</strain>
    </source>
</reference>
<dbReference type="Pfam" id="PF16874">
    <property type="entry name" value="Glyco_hydro_36C"/>
    <property type="match status" value="1"/>
</dbReference>
<dbReference type="CDD" id="cd14791">
    <property type="entry name" value="GH36"/>
    <property type="match status" value="1"/>
</dbReference>
<dbReference type="InterPro" id="IPR013785">
    <property type="entry name" value="Aldolase_TIM"/>
</dbReference>
<dbReference type="InterPro" id="IPR017853">
    <property type="entry name" value="GH"/>
</dbReference>
<keyword evidence="8" id="KW-1185">Reference proteome</keyword>
<dbReference type="PRINTS" id="PR00743">
    <property type="entry name" value="GLHYDRLASE36"/>
</dbReference>
<keyword evidence="4" id="KW-0326">Glycosidase</keyword>
<accession>A0A5J5GD88</accession>
<dbReference type="Gene3D" id="2.70.98.60">
    <property type="entry name" value="alpha-galactosidase from lactobacil brevis"/>
    <property type="match status" value="1"/>
</dbReference>
<dbReference type="SUPFAM" id="SSF51445">
    <property type="entry name" value="(Trans)glycosidases"/>
    <property type="match status" value="1"/>
</dbReference>
<evidence type="ECO:0000256" key="2">
    <source>
        <dbReference type="ARBA" id="ARBA00012755"/>
    </source>
</evidence>